<dbReference type="InterPro" id="IPR035906">
    <property type="entry name" value="MetI-like_sf"/>
</dbReference>
<dbReference type="SUPFAM" id="SSF161098">
    <property type="entry name" value="MetI-like"/>
    <property type="match status" value="1"/>
</dbReference>
<feature type="domain" description="ABC transmembrane type-1" evidence="8">
    <location>
        <begin position="86"/>
        <end position="291"/>
    </location>
</feature>
<dbReference type="AlphaFoldDB" id="A0A840F7V2"/>
<keyword evidence="6 7" id="KW-0472">Membrane</keyword>
<dbReference type="PANTHER" id="PTHR43163:SF3">
    <property type="entry name" value="PEPTIDE ABC TRANSPORTER PERMEASE PROTEIN"/>
    <property type="match status" value="1"/>
</dbReference>
<evidence type="ECO:0000256" key="1">
    <source>
        <dbReference type="ARBA" id="ARBA00004651"/>
    </source>
</evidence>
<dbReference type="EMBL" id="JACIFP010000001">
    <property type="protein sequence ID" value="MBB4136290.1"/>
    <property type="molecule type" value="Genomic_DNA"/>
</dbReference>
<feature type="transmembrane region" description="Helical" evidence="7">
    <location>
        <begin position="90"/>
        <end position="111"/>
    </location>
</feature>
<keyword evidence="4 7" id="KW-0812">Transmembrane</keyword>
<name>A0A840F7V2_9ACTN</name>
<comment type="caution">
    <text evidence="9">The sequence shown here is derived from an EMBL/GenBank/DDBJ whole genome shotgun (WGS) entry which is preliminary data.</text>
</comment>
<evidence type="ECO:0000313" key="10">
    <source>
        <dbReference type="Proteomes" id="UP000551501"/>
    </source>
</evidence>
<dbReference type="GO" id="GO:0055085">
    <property type="term" value="P:transmembrane transport"/>
    <property type="evidence" value="ECO:0007669"/>
    <property type="project" value="InterPro"/>
</dbReference>
<evidence type="ECO:0000256" key="5">
    <source>
        <dbReference type="ARBA" id="ARBA00022989"/>
    </source>
</evidence>
<comment type="similarity">
    <text evidence="7">Belongs to the binding-protein-dependent transport system permease family.</text>
</comment>
<evidence type="ECO:0000256" key="2">
    <source>
        <dbReference type="ARBA" id="ARBA00022448"/>
    </source>
</evidence>
<evidence type="ECO:0000256" key="6">
    <source>
        <dbReference type="ARBA" id="ARBA00023136"/>
    </source>
</evidence>
<evidence type="ECO:0000256" key="3">
    <source>
        <dbReference type="ARBA" id="ARBA00022475"/>
    </source>
</evidence>
<protein>
    <submittedName>
        <fullName evidence="9">Peptide/nickel transport system permease protein</fullName>
    </submittedName>
</protein>
<dbReference type="InterPro" id="IPR000515">
    <property type="entry name" value="MetI-like"/>
</dbReference>
<evidence type="ECO:0000259" key="8">
    <source>
        <dbReference type="PROSITE" id="PS50928"/>
    </source>
</evidence>
<keyword evidence="3" id="KW-1003">Cell membrane</keyword>
<dbReference type="RefSeq" id="WP_183371254.1">
    <property type="nucleotide sequence ID" value="NZ_BAABHL010000016.1"/>
</dbReference>
<dbReference type="GO" id="GO:0005886">
    <property type="term" value="C:plasma membrane"/>
    <property type="evidence" value="ECO:0007669"/>
    <property type="project" value="UniProtKB-SubCell"/>
</dbReference>
<keyword evidence="2 7" id="KW-0813">Transport</keyword>
<feature type="transmembrane region" description="Helical" evidence="7">
    <location>
        <begin position="132"/>
        <end position="152"/>
    </location>
</feature>
<comment type="subcellular location">
    <subcellularLocation>
        <location evidence="1 7">Cell membrane</location>
        <topology evidence="1 7">Multi-pass membrane protein</topology>
    </subcellularLocation>
</comment>
<feature type="transmembrane region" description="Helical" evidence="7">
    <location>
        <begin position="172"/>
        <end position="191"/>
    </location>
</feature>
<evidence type="ECO:0000256" key="4">
    <source>
        <dbReference type="ARBA" id="ARBA00022692"/>
    </source>
</evidence>
<feature type="transmembrane region" description="Helical" evidence="7">
    <location>
        <begin position="271"/>
        <end position="293"/>
    </location>
</feature>
<organism evidence="9 10">
    <name type="scientific">Gordonia humi</name>
    <dbReference type="NCBI Taxonomy" id="686429"/>
    <lineage>
        <taxon>Bacteria</taxon>
        <taxon>Bacillati</taxon>
        <taxon>Actinomycetota</taxon>
        <taxon>Actinomycetes</taxon>
        <taxon>Mycobacteriales</taxon>
        <taxon>Gordoniaceae</taxon>
        <taxon>Gordonia</taxon>
    </lineage>
</organism>
<dbReference type="PANTHER" id="PTHR43163">
    <property type="entry name" value="DIPEPTIDE TRANSPORT SYSTEM PERMEASE PROTEIN DPPB-RELATED"/>
    <property type="match status" value="1"/>
</dbReference>
<dbReference type="Pfam" id="PF00528">
    <property type="entry name" value="BPD_transp_1"/>
    <property type="match status" value="1"/>
</dbReference>
<dbReference type="Gene3D" id="1.10.3720.10">
    <property type="entry name" value="MetI-like"/>
    <property type="match status" value="1"/>
</dbReference>
<gene>
    <name evidence="9" type="ORF">BKA16_002842</name>
</gene>
<sequence>MLRTSVSLTLTTPVVFFAVETLPGDAASASAQSTSTTVIDAQRERLGLDRPVLERFGDWLGGLMTGRLGETADTGVPVADLIAGPMRSTAVLAVAALVPAVILGVTLGVLAGTRASGRLDRAISSASSALMATPEFVVAVGLLVLLSLWSGLLPPVSLFDTGSSPLTEPSLLVLPAATLAVVASAPLSRYIRAVVATENARDHVEAARLAGLSEPRVVRRHLLPGALAPMAQACASLTPYVVGGTIVVEQVFGYPGIGSLLVSRIAARDTVTVATVTMILAAIVAVSFCIADVCGRWRATGPGR</sequence>
<keyword evidence="10" id="KW-1185">Reference proteome</keyword>
<keyword evidence="5 7" id="KW-1133">Transmembrane helix</keyword>
<dbReference type="Proteomes" id="UP000551501">
    <property type="component" value="Unassembled WGS sequence"/>
</dbReference>
<evidence type="ECO:0000256" key="7">
    <source>
        <dbReference type="RuleBase" id="RU363032"/>
    </source>
</evidence>
<accession>A0A840F7V2</accession>
<evidence type="ECO:0000313" key="9">
    <source>
        <dbReference type="EMBL" id="MBB4136290.1"/>
    </source>
</evidence>
<dbReference type="CDD" id="cd06261">
    <property type="entry name" value="TM_PBP2"/>
    <property type="match status" value="1"/>
</dbReference>
<proteinExistence type="inferred from homology"/>
<reference evidence="9 10" key="1">
    <citation type="submission" date="2020-08" db="EMBL/GenBank/DDBJ databases">
        <title>Sequencing the genomes of 1000 actinobacteria strains.</title>
        <authorList>
            <person name="Klenk H.-P."/>
        </authorList>
    </citation>
    <scope>NUCLEOTIDE SEQUENCE [LARGE SCALE GENOMIC DNA]</scope>
    <source>
        <strain evidence="9 10">DSM 45298</strain>
    </source>
</reference>
<dbReference type="PROSITE" id="PS50928">
    <property type="entry name" value="ABC_TM1"/>
    <property type="match status" value="1"/>
</dbReference>